<evidence type="ECO:0000313" key="2">
    <source>
        <dbReference type="EMBL" id="TBM97832.1"/>
    </source>
</evidence>
<keyword evidence="2" id="KW-0808">Transferase</keyword>
<evidence type="ECO:0000259" key="1">
    <source>
        <dbReference type="Pfam" id="PF07005"/>
    </source>
</evidence>
<organism evidence="2 3">
    <name type="scientific">Hyunsoonleella flava</name>
    <dbReference type="NCBI Taxonomy" id="2527939"/>
    <lineage>
        <taxon>Bacteria</taxon>
        <taxon>Pseudomonadati</taxon>
        <taxon>Bacteroidota</taxon>
        <taxon>Flavobacteriia</taxon>
        <taxon>Flavobacteriales</taxon>
        <taxon>Flavobacteriaceae</taxon>
    </lineage>
</organism>
<dbReference type="Proteomes" id="UP000291142">
    <property type="component" value="Unassembled WGS sequence"/>
</dbReference>
<dbReference type="SUPFAM" id="SSF142764">
    <property type="entry name" value="YgbK-like"/>
    <property type="match status" value="1"/>
</dbReference>
<dbReference type="EMBL" id="SIRT01000044">
    <property type="protein sequence ID" value="TBM97832.1"/>
    <property type="molecule type" value="Genomic_DNA"/>
</dbReference>
<dbReference type="InterPro" id="IPR037051">
    <property type="entry name" value="4-carb_acid_sugar_kinase_N_sf"/>
</dbReference>
<dbReference type="RefSeq" id="WP_207303328.1">
    <property type="nucleotide sequence ID" value="NZ_SIRT01000044.1"/>
</dbReference>
<protein>
    <submittedName>
        <fullName evidence="2">Four-carbon acid sugar kinase family protein</fullName>
    </submittedName>
</protein>
<dbReference type="Gene3D" id="3.40.50.10840">
    <property type="entry name" value="Putative sugar-binding, N-terminal domain"/>
    <property type="match status" value="1"/>
</dbReference>
<keyword evidence="3" id="KW-1185">Reference proteome</keyword>
<proteinExistence type="predicted"/>
<feature type="non-terminal residue" evidence="2">
    <location>
        <position position="104"/>
    </location>
</feature>
<dbReference type="InterPro" id="IPR010737">
    <property type="entry name" value="4-carb_acid_sugar_kinase_N"/>
</dbReference>
<comment type="caution">
    <text evidence="2">The sequence shown here is derived from an EMBL/GenBank/DDBJ whole genome shotgun (WGS) entry which is preliminary data.</text>
</comment>
<keyword evidence="2" id="KW-0418">Kinase</keyword>
<accession>A0A4Q9FCV2</accession>
<reference evidence="2 3" key="1">
    <citation type="submission" date="2019-02" db="EMBL/GenBank/DDBJ databases">
        <title>Hyunsoonleella sp., isolated from marine sediment.</title>
        <authorList>
            <person name="Liu B.-T."/>
        </authorList>
    </citation>
    <scope>NUCLEOTIDE SEQUENCE [LARGE SCALE GENOMIC DNA]</scope>
    <source>
        <strain evidence="2 3">T58</strain>
    </source>
</reference>
<gene>
    <name evidence="2" type="ORF">EYD45_16570</name>
</gene>
<dbReference type="AlphaFoldDB" id="A0A4Q9FCV2"/>
<dbReference type="Pfam" id="PF07005">
    <property type="entry name" value="SBD_N"/>
    <property type="match status" value="1"/>
</dbReference>
<evidence type="ECO:0000313" key="3">
    <source>
        <dbReference type="Proteomes" id="UP000291142"/>
    </source>
</evidence>
<dbReference type="GO" id="GO:0016301">
    <property type="term" value="F:kinase activity"/>
    <property type="evidence" value="ECO:0007669"/>
    <property type="project" value="UniProtKB-KW"/>
</dbReference>
<feature type="non-terminal residue" evidence="2">
    <location>
        <position position="1"/>
    </location>
</feature>
<sequence length="104" mass="12029">FEGNRVTVNSTHYIKDEDTLTPVNETPFAEDHSFTYSKGNLKEYIEEKSNGHVKSDEVFSFAIEEIRRWDVKISAEHILEIPEASYCVFDSLNYNDLDKVTHAL</sequence>
<name>A0A4Q9FCV2_9FLAO</name>
<feature type="domain" description="Four-carbon acid sugar kinase N-terminal" evidence="1">
    <location>
        <begin position="1"/>
        <end position="103"/>
    </location>
</feature>